<proteinExistence type="predicted"/>
<dbReference type="Proteomes" id="UP001060215">
    <property type="component" value="Chromosome 4"/>
</dbReference>
<evidence type="ECO:0000313" key="1">
    <source>
        <dbReference type="EMBL" id="KAI8016554.1"/>
    </source>
</evidence>
<comment type="caution">
    <text evidence="1">The sequence shown here is derived from an EMBL/GenBank/DDBJ whole genome shotgun (WGS) entry which is preliminary data.</text>
</comment>
<accession>A0ACC0HUY8</accession>
<dbReference type="EMBL" id="CM045761">
    <property type="protein sequence ID" value="KAI8016554.1"/>
    <property type="molecule type" value="Genomic_DNA"/>
</dbReference>
<sequence>MFPKSPPRFTKRPRTQGKGDEAEERFRGSEEETGEGESEESKAETLQRDGVASADGDFDVSLDSLFNHRLQIPLKSFTSSSSISIFI</sequence>
<gene>
    <name evidence="1" type="ORF">LOK49_LG05G02977</name>
</gene>
<keyword evidence="2" id="KW-1185">Reference proteome</keyword>
<organism evidence="1 2">
    <name type="scientific">Camellia lanceoleosa</name>
    <dbReference type="NCBI Taxonomy" id="1840588"/>
    <lineage>
        <taxon>Eukaryota</taxon>
        <taxon>Viridiplantae</taxon>
        <taxon>Streptophyta</taxon>
        <taxon>Embryophyta</taxon>
        <taxon>Tracheophyta</taxon>
        <taxon>Spermatophyta</taxon>
        <taxon>Magnoliopsida</taxon>
        <taxon>eudicotyledons</taxon>
        <taxon>Gunneridae</taxon>
        <taxon>Pentapetalae</taxon>
        <taxon>asterids</taxon>
        <taxon>Ericales</taxon>
        <taxon>Theaceae</taxon>
        <taxon>Camellia</taxon>
    </lineage>
</organism>
<reference evidence="1 2" key="1">
    <citation type="journal article" date="2022" name="Plant J.">
        <title>Chromosome-level genome of Camellia lanceoleosa provides a valuable resource for understanding genome evolution and self-incompatibility.</title>
        <authorList>
            <person name="Gong W."/>
            <person name="Xiao S."/>
            <person name="Wang L."/>
            <person name="Liao Z."/>
            <person name="Chang Y."/>
            <person name="Mo W."/>
            <person name="Hu G."/>
            <person name="Li W."/>
            <person name="Zhao G."/>
            <person name="Zhu H."/>
            <person name="Hu X."/>
            <person name="Ji K."/>
            <person name="Xiang X."/>
            <person name="Song Q."/>
            <person name="Yuan D."/>
            <person name="Jin S."/>
            <person name="Zhang L."/>
        </authorList>
    </citation>
    <scope>NUCLEOTIDE SEQUENCE [LARGE SCALE GENOMIC DNA]</scope>
    <source>
        <strain evidence="1">SQ_2022a</strain>
    </source>
</reference>
<evidence type="ECO:0000313" key="2">
    <source>
        <dbReference type="Proteomes" id="UP001060215"/>
    </source>
</evidence>
<name>A0ACC0HUY8_9ERIC</name>
<protein>
    <submittedName>
        <fullName evidence="1">Uncharacterized protein</fullName>
    </submittedName>
</protein>